<dbReference type="Pfam" id="PF01436">
    <property type="entry name" value="NHL"/>
    <property type="match status" value="6"/>
</dbReference>
<dbReference type="InterPro" id="IPR001258">
    <property type="entry name" value="NHL_repeat"/>
</dbReference>
<dbReference type="InterPro" id="IPR050952">
    <property type="entry name" value="TRIM-NHL_E3_ligases"/>
</dbReference>
<evidence type="ECO:0008006" key="5">
    <source>
        <dbReference type="Google" id="ProtNLM"/>
    </source>
</evidence>
<feature type="non-terminal residue" evidence="3">
    <location>
        <position position="1"/>
    </location>
</feature>
<evidence type="ECO:0000313" key="3">
    <source>
        <dbReference type="EMBL" id="OGF57772.1"/>
    </source>
</evidence>
<dbReference type="STRING" id="1817864.A2Z21_10255"/>
<proteinExistence type="predicted"/>
<feature type="repeat" description="NHL" evidence="2">
    <location>
        <begin position="280"/>
        <end position="319"/>
    </location>
</feature>
<sequence length="414" mass="44489">GGIQPASGIPEIIFIDFPKLIPSDGSQVIGTLGFRDPDANIVSVDFTVVKAVTFPPFSFNPNVKGKVDGIFQFLIFSQLGQQVTLQVTLLDEQGNKSPPQQFSFIAGKRITSRTAFLGQWGRFGLDGGQFDLPRAVAVDLAGNVYVVDTGNHRIQKFSPNQQLLAEWGSHCDLLQNSGCTDPDGEGPLEVGDGQFALPQGIAVDKAGNVYVSDFGNARIEKFDASGAFLMKWGRRGNGEGQFNQPIGVAIDEEGNVYVSDSGNDRVQKFDAAGSFLMKWGSFGAGDGQFHDPRGLALDSNGYVYVVDSGNHRVQKFSLSGAFLKKWGIPGRGDGELFLPFGVAVDSVGNVYVTDTLNHRIQKFDAGGNFITTWGGLGQDEGLFNNPTGIAVDVDGNIYVTDSVNSRLQKFVGLE</sequence>
<evidence type="ECO:0000256" key="2">
    <source>
        <dbReference type="PROSITE-ProRule" id="PRU00504"/>
    </source>
</evidence>
<dbReference type="Gene3D" id="2.120.10.30">
    <property type="entry name" value="TolB, C-terminal domain"/>
    <property type="match status" value="3"/>
</dbReference>
<feature type="repeat" description="NHL" evidence="2">
    <location>
        <begin position="327"/>
        <end position="366"/>
    </location>
</feature>
<dbReference type="EMBL" id="MFGX01000001">
    <property type="protein sequence ID" value="OGF57772.1"/>
    <property type="molecule type" value="Genomic_DNA"/>
</dbReference>
<name>A0A1F5V2W8_FRAXR</name>
<keyword evidence="1" id="KW-0677">Repeat</keyword>
<feature type="repeat" description="NHL" evidence="2">
    <location>
        <begin position="191"/>
        <end position="225"/>
    </location>
</feature>
<feature type="repeat" description="NHL" evidence="2">
    <location>
        <begin position="233"/>
        <end position="272"/>
    </location>
</feature>
<dbReference type="CDD" id="cd14955">
    <property type="entry name" value="NHL_like_4"/>
    <property type="match status" value="1"/>
</dbReference>
<dbReference type="PROSITE" id="PS51125">
    <property type="entry name" value="NHL"/>
    <property type="match status" value="6"/>
</dbReference>
<feature type="repeat" description="NHL" evidence="2">
    <location>
        <begin position="374"/>
        <end position="413"/>
    </location>
</feature>
<dbReference type="PANTHER" id="PTHR24104">
    <property type="entry name" value="E3 UBIQUITIN-PROTEIN LIGASE NHLRC1-RELATED"/>
    <property type="match status" value="1"/>
</dbReference>
<feature type="repeat" description="NHL" evidence="2">
    <location>
        <begin position="121"/>
        <end position="160"/>
    </location>
</feature>
<evidence type="ECO:0000313" key="4">
    <source>
        <dbReference type="Proteomes" id="UP000179157"/>
    </source>
</evidence>
<dbReference type="AlphaFoldDB" id="A0A1F5V2W8"/>
<dbReference type="PANTHER" id="PTHR24104:SF25">
    <property type="entry name" value="PROTEIN LIN-41"/>
    <property type="match status" value="1"/>
</dbReference>
<gene>
    <name evidence="3" type="ORF">A2Z21_10255</name>
</gene>
<reference evidence="3 4" key="1">
    <citation type="journal article" date="2016" name="Nat. Commun.">
        <title>Thousands of microbial genomes shed light on interconnected biogeochemical processes in an aquifer system.</title>
        <authorList>
            <person name="Anantharaman K."/>
            <person name="Brown C.T."/>
            <person name="Hug L.A."/>
            <person name="Sharon I."/>
            <person name="Castelle C.J."/>
            <person name="Probst A.J."/>
            <person name="Thomas B.C."/>
            <person name="Singh A."/>
            <person name="Wilkins M.J."/>
            <person name="Karaoz U."/>
            <person name="Brodie E.L."/>
            <person name="Williams K.H."/>
            <person name="Hubbard S.S."/>
            <person name="Banfield J.F."/>
        </authorList>
    </citation>
    <scope>NUCLEOTIDE SEQUENCE [LARGE SCALE GENOMIC DNA]</scope>
    <source>
        <strain evidence="4">RBG_16_55_9</strain>
    </source>
</reference>
<comment type="caution">
    <text evidence="3">The sequence shown here is derived from an EMBL/GenBank/DDBJ whole genome shotgun (WGS) entry which is preliminary data.</text>
</comment>
<protein>
    <recommendedName>
        <fullName evidence="5">6-bladed beta-propeller</fullName>
    </recommendedName>
</protein>
<evidence type="ECO:0000256" key="1">
    <source>
        <dbReference type="ARBA" id="ARBA00022737"/>
    </source>
</evidence>
<accession>A0A1F5V2W8</accession>
<dbReference type="InterPro" id="IPR011042">
    <property type="entry name" value="6-blade_b-propeller_TolB-like"/>
</dbReference>
<dbReference type="SUPFAM" id="SSF101898">
    <property type="entry name" value="NHL repeat"/>
    <property type="match status" value="1"/>
</dbReference>
<dbReference type="GO" id="GO:0008270">
    <property type="term" value="F:zinc ion binding"/>
    <property type="evidence" value="ECO:0007669"/>
    <property type="project" value="UniProtKB-KW"/>
</dbReference>
<organism evidence="3 4">
    <name type="scientific">Fraserbacteria sp. (strain RBG_16_55_9)</name>
    <dbReference type="NCBI Taxonomy" id="1817864"/>
    <lineage>
        <taxon>Bacteria</taxon>
        <taxon>Candidatus Fraseribacteriota</taxon>
    </lineage>
</organism>
<dbReference type="Proteomes" id="UP000179157">
    <property type="component" value="Unassembled WGS sequence"/>
</dbReference>